<evidence type="ECO:0000313" key="1">
    <source>
        <dbReference type="EMBL" id="JAS72555.1"/>
    </source>
</evidence>
<evidence type="ECO:0008006" key="2">
    <source>
        <dbReference type="Google" id="ProtNLM"/>
    </source>
</evidence>
<sequence length="354" mass="41602">MEHRNLEQRCAIKFCAKLGESASVTFEKLKQVYGKQCLSRAQVFRWHKSFLEGREHVEDEPRSGRPLTSRTDENMDRVRALVRSDRRLTIKMISEQLNLNTFTVHQIVTDDLNMRKVCAKLVPKNLTTEQKDNRKNVCVDLLERIANDQEFFNCVITGDESWIFEYDPETKRQSKEWHTSSSPRPKKCRMSKSKIKTMLICFFDRKGIVHKEFVPPGQTVNQVFYKSVLENLRKRVIRVRPEIADKWMLHHDNAPCHTAISICEFLNSKRITVVPQPPYSPDLSPCDFFLFPKLKHVLKGRHFGTLENIQKTVTDQLKAIPIEDFQRCYQEWERRLRRCIAAQGNYFEGDNIVV</sequence>
<organism evidence="1">
    <name type="scientific">Homalodisca liturata</name>
    <dbReference type="NCBI Taxonomy" id="320908"/>
    <lineage>
        <taxon>Eukaryota</taxon>
        <taxon>Metazoa</taxon>
        <taxon>Ecdysozoa</taxon>
        <taxon>Arthropoda</taxon>
        <taxon>Hexapoda</taxon>
        <taxon>Insecta</taxon>
        <taxon>Pterygota</taxon>
        <taxon>Neoptera</taxon>
        <taxon>Paraneoptera</taxon>
        <taxon>Hemiptera</taxon>
        <taxon>Auchenorrhyncha</taxon>
        <taxon>Membracoidea</taxon>
        <taxon>Cicadellidae</taxon>
        <taxon>Cicadellinae</taxon>
        <taxon>Proconiini</taxon>
        <taxon>Homalodisca</taxon>
    </lineage>
</organism>
<gene>
    <name evidence="1" type="ORF">g.47403</name>
</gene>
<name>A0A1B6HD45_9HEMI</name>
<dbReference type="PANTHER" id="PTHR46060">
    <property type="entry name" value="MARINER MOS1 TRANSPOSASE-LIKE PROTEIN"/>
    <property type="match status" value="1"/>
</dbReference>
<dbReference type="Gene3D" id="1.10.10.1450">
    <property type="match status" value="1"/>
</dbReference>
<dbReference type="PANTHER" id="PTHR46060:SF1">
    <property type="entry name" value="MARINER MOS1 TRANSPOSASE-LIKE PROTEIN"/>
    <property type="match status" value="1"/>
</dbReference>
<dbReference type="InterPro" id="IPR036397">
    <property type="entry name" value="RNaseH_sf"/>
</dbReference>
<dbReference type="GO" id="GO:0003676">
    <property type="term" value="F:nucleic acid binding"/>
    <property type="evidence" value="ECO:0007669"/>
    <property type="project" value="InterPro"/>
</dbReference>
<accession>A0A1B6HD45</accession>
<dbReference type="InterPro" id="IPR052709">
    <property type="entry name" value="Transposase-MT_Hybrid"/>
</dbReference>
<proteinExistence type="predicted"/>
<dbReference type="AlphaFoldDB" id="A0A1B6HD45"/>
<reference evidence="1" key="1">
    <citation type="submission" date="2015-11" db="EMBL/GenBank/DDBJ databases">
        <title>De novo transcriptome assembly of four potential Pierce s Disease insect vectors from Arizona vineyards.</title>
        <authorList>
            <person name="Tassone E.E."/>
        </authorList>
    </citation>
    <scope>NUCLEOTIDE SEQUENCE</scope>
</reference>
<dbReference type="Pfam" id="PF01359">
    <property type="entry name" value="Transposase_1"/>
    <property type="match status" value="1"/>
</dbReference>
<dbReference type="EMBL" id="GECU01035151">
    <property type="protein sequence ID" value="JAS72555.1"/>
    <property type="molecule type" value="Transcribed_RNA"/>
</dbReference>
<dbReference type="InterPro" id="IPR001888">
    <property type="entry name" value="Transposase_1"/>
</dbReference>
<dbReference type="Gene3D" id="3.30.420.10">
    <property type="entry name" value="Ribonuclease H-like superfamily/Ribonuclease H"/>
    <property type="match status" value="1"/>
</dbReference>
<protein>
    <recommendedName>
        <fullName evidence="2">Mos1 transposase HTH domain-containing protein</fullName>
    </recommendedName>
</protein>